<dbReference type="AlphaFoldDB" id="A0A1B0C3Y2"/>
<keyword evidence="2" id="KW-1185">Reference proteome</keyword>
<dbReference type="Proteomes" id="UP000092460">
    <property type="component" value="Unassembled WGS sequence"/>
</dbReference>
<organism evidence="1 2">
    <name type="scientific">Glossina palpalis gambiensis</name>
    <dbReference type="NCBI Taxonomy" id="67801"/>
    <lineage>
        <taxon>Eukaryota</taxon>
        <taxon>Metazoa</taxon>
        <taxon>Ecdysozoa</taxon>
        <taxon>Arthropoda</taxon>
        <taxon>Hexapoda</taxon>
        <taxon>Insecta</taxon>
        <taxon>Pterygota</taxon>
        <taxon>Neoptera</taxon>
        <taxon>Endopterygota</taxon>
        <taxon>Diptera</taxon>
        <taxon>Brachycera</taxon>
        <taxon>Muscomorpha</taxon>
        <taxon>Hippoboscoidea</taxon>
        <taxon>Glossinidae</taxon>
        <taxon>Glossina</taxon>
    </lineage>
</organism>
<dbReference type="VEuPathDB" id="VectorBase:GPPI048453"/>
<evidence type="ECO:0000313" key="2">
    <source>
        <dbReference type="Proteomes" id="UP000092460"/>
    </source>
</evidence>
<dbReference type="EMBL" id="JXJN01025169">
    <property type="status" value="NOT_ANNOTATED_CDS"/>
    <property type="molecule type" value="Genomic_DNA"/>
</dbReference>
<evidence type="ECO:0000313" key="1">
    <source>
        <dbReference type="EnsemblMetazoa" id="GPPI048453-PA"/>
    </source>
</evidence>
<proteinExistence type="predicted"/>
<accession>A0A1B0C3Y2</accession>
<sequence>DHHQRWQPKRLIYKYVRSSQYYYRSQQVWSPETPHMYDNYKCC</sequence>
<reference evidence="2" key="1">
    <citation type="submission" date="2015-01" db="EMBL/GenBank/DDBJ databases">
        <authorList>
            <person name="Aksoy S."/>
            <person name="Warren W."/>
            <person name="Wilson R.K."/>
        </authorList>
    </citation>
    <scope>NUCLEOTIDE SEQUENCE [LARGE SCALE GENOMIC DNA]</scope>
    <source>
        <strain evidence="2">IAEA</strain>
    </source>
</reference>
<dbReference type="EnsemblMetazoa" id="GPPI048453-RA">
    <property type="protein sequence ID" value="GPPI048453-PA"/>
    <property type="gene ID" value="GPPI048453"/>
</dbReference>
<reference evidence="1" key="2">
    <citation type="submission" date="2020-05" db="UniProtKB">
        <authorList>
            <consortium name="EnsemblMetazoa"/>
        </authorList>
    </citation>
    <scope>IDENTIFICATION</scope>
    <source>
        <strain evidence="1">IAEA</strain>
    </source>
</reference>
<name>A0A1B0C3Y2_9MUSC</name>
<protein>
    <submittedName>
        <fullName evidence="1">Uncharacterized protein</fullName>
    </submittedName>
</protein>